<keyword evidence="2" id="KW-0805">Transcription regulation</keyword>
<dbReference type="CDD" id="cd06171">
    <property type="entry name" value="Sigma70_r4"/>
    <property type="match status" value="1"/>
</dbReference>
<dbReference type="NCBIfam" id="NF007228">
    <property type="entry name" value="PRK09646.1"/>
    <property type="match status" value="1"/>
</dbReference>
<accession>A0ABS3VXE8</accession>
<evidence type="ECO:0000256" key="5">
    <source>
        <dbReference type="SAM" id="MobiDB-lite"/>
    </source>
</evidence>
<evidence type="ECO:0000259" key="6">
    <source>
        <dbReference type="Pfam" id="PF04542"/>
    </source>
</evidence>
<organism evidence="8 9">
    <name type="scientific">Micromonospora echinofusca</name>
    <dbReference type="NCBI Taxonomy" id="47858"/>
    <lineage>
        <taxon>Bacteria</taxon>
        <taxon>Bacillati</taxon>
        <taxon>Actinomycetota</taxon>
        <taxon>Actinomycetes</taxon>
        <taxon>Micromonosporales</taxon>
        <taxon>Micromonosporaceae</taxon>
        <taxon>Micromonospora</taxon>
    </lineage>
</organism>
<dbReference type="InterPro" id="IPR039425">
    <property type="entry name" value="RNA_pol_sigma-70-like"/>
</dbReference>
<dbReference type="Proteomes" id="UP000823521">
    <property type="component" value="Unassembled WGS sequence"/>
</dbReference>
<evidence type="ECO:0000256" key="4">
    <source>
        <dbReference type="ARBA" id="ARBA00023163"/>
    </source>
</evidence>
<dbReference type="NCBIfam" id="TIGR02937">
    <property type="entry name" value="sigma70-ECF"/>
    <property type="match status" value="1"/>
</dbReference>
<feature type="compositionally biased region" description="Low complexity" evidence="5">
    <location>
        <begin position="21"/>
        <end position="33"/>
    </location>
</feature>
<feature type="domain" description="RNA polymerase sigma factor 70 region 4 type 2" evidence="7">
    <location>
        <begin position="165"/>
        <end position="218"/>
    </location>
</feature>
<protein>
    <submittedName>
        <fullName evidence="8">Sigma-70 family RNA polymerase sigma factor</fullName>
    </submittedName>
</protein>
<evidence type="ECO:0000256" key="2">
    <source>
        <dbReference type="ARBA" id="ARBA00023015"/>
    </source>
</evidence>
<dbReference type="Pfam" id="PF04542">
    <property type="entry name" value="Sigma70_r2"/>
    <property type="match status" value="1"/>
</dbReference>
<keyword evidence="3" id="KW-0731">Sigma factor</keyword>
<feature type="compositionally biased region" description="Basic and acidic residues" evidence="5">
    <location>
        <begin position="1"/>
        <end position="18"/>
    </location>
</feature>
<dbReference type="InterPro" id="IPR013324">
    <property type="entry name" value="RNA_pol_sigma_r3/r4-like"/>
</dbReference>
<dbReference type="EMBL" id="WVUH01000272">
    <property type="protein sequence ID" value="MBO4209183.1"/>
    <property type="molecule type" value="Genomic_DNA"/>
</dbReference>
<dbReference type="Pfam" id="PF08281">
    <property type="entry name" value="Sigma70_r4_2"/>
    <property type="match status" value="1"/>
</dbReference>
<dbReference type="SUPFAM" id="SSF88659">
    <property type="entry name" value="Sigma3 and sigma4 domains of RNA polymerase sigma factors"/>
    <property type="match status" value="1"/>
</dbReference>
<dbReference type="SUPFAM" id="SSF88946">
    <property type="entry name" value="Sigma2 domain of RNA polymerase sigma factors"/>
    <property type="match status" value="1"/>
</dbReference>
<dbReference type="InterPro" id="IPR036388">
    <property type="entry name" value="WH-like_DNA-bd_sf"/>
</dbReference>
<evidence type="ECO:0000259" key="7">
    <source>
        <dbReference type="Pfam" id="PF08281"/>
    </source>
</evidence>
<evidence type="ECO:0000256" key="1">
    <source>
        <dbReference type="ARBA" id="ARBA00010641"/>
    </source>
</evidence>
<comment type="similarity">
    <text evidence="1">Belongs to the sigma-70 factor family. ECF subfamily.</text>
</comment>
<evidence type="ECO:0000313" key="9">
    <source>
        <dbReference type="Proteomes" id="UP000823521"/>
    </source>
</evidence>
<feature type="compositionally biased region" description="Basic and acidic residues" evidence="5">
    <location>
        <begin position="132"/>
        <end position="143"/>
    </location>
</feature>
<keyword evidence="9" id="KW-1185">Reference proteome</keyword>
<dbReference type="InterPro" id="IPR013249">
    <property type="entry name" value="RNA_pol_sigma70_r4_t2"/>
</dbReference>
<feature type="domain" description="RNA polymerase sigma-70 region 2" evidence="6">
    <location>
        <begin position="67"/>
        <end position="134"/>
    </location>
</feature>
<sequence>MTYRSPGDDRPGRTDNRLTRPAGPATGSGAGPPLRSVPAPATVDPTGEVDRLLRAVGRGDEAAFDALYEIVAPRVYGLARRVLRDPAQAEEVAQEILVEVWRTAARFDPARGTATSWIFTIAHRRAVDRVRAEQASTERDHRVAAGSGETPYDEVAEEAASRLERQQVRRCLEGLTELQREAITLAYYGGHTYQQVAVLLDAALPTIKTRMRDGLIRLRDCLGVEVTR</sequence>
<name>A0ABS3VXE8_MICEH</name>
<gene>
    <name evidence="8" type="ORF">GSF22_24765</name>
</gene>
<dbReference type="InterPro" id="IPR013325">
    <property type="entry name" value="RNA_pol_sigma_r2"/>
</dbReference>
<dbReference type="InterPro" id="IPR007627">
    <property type="entry name" value="RNA_pol_sigma70_r2"/>
</dbReference>
<dbReference type="PANTHER" id="PTHR43133">
    <property type="entry name" value="RNA POLYMERASE ECF-TYPE SIGMA FACTO"/>
    <property type="match status" value="1"/>
</dbReference>
<comment type="caution">
    <text evidence="8">The sequence shown here is derived from an EMBL/GenBank/DDBJ whole genome shotgun (WGS) entry which is preliminary data.</text>
</comment>
<dbReference type="PANTHER" id="PTHR43133:SF66">
    <property type="entry name" value="ECF RNA POLYMERASE SIGMA FACTOR SIGK"/>
    <property type="match status" value="1"/>
</dbReference>
<keyword evidence="4" id="KW-0804">Transcription</keyword>
<feature type="region of interest" description="Disordered" evidence="5">
    <location>
        <begin position="1"/>
        <end position="45"/>
    </location>
</feature>
<reference evidence="8 9" key="1">
    <citation type="submission" date="2019-12" db="EMBL/GenBank/DDBJ databases">
        <title>Whole genome sequencing of endophytic Actinobacterium Micromonospora sp. MPMI6T.</title>
        <authorList>
            <person name="Evv R."/>
            <person name="Podile A.R."/>
        </authorList>
    </citation>
    <scope>NUCLEOTIDE SEQUENCE [LARGE SCALE GENOMIC DNA]</scope>
    <source>
        <strain evidence="8 9">MPMI6</strain>
    </source>
</reference>
<feature type="region of interest" description="Disordered" evidence="5">
    <location>
        <begin position="132"/>
        <end position="151"/>
    </location>
</feature>
<dbReference type="InterPro" id="IPR014284">
    <property type="entry name" value="RNA_pol_sigma-70_dom"/>
</dbReference>
<evidence type="ECO:0000256" key="3">
    <source>
        <dbReference type="ARBA" id="ARBA00023082"/>
    </source>
</evidence>
<dbReference type="Gene3D" id="1.10.1740.10">
    <property type="match status" value="1"/>
</dbReference>
<dbReference type="Gene3D" id="1.10.10.10">
    <property type="entry name" value="Winged helix-like DNA-binding domain superfamily/Winged helix DNA-binding domain"/>
    <property type="match status" value="1"/>
</dbReference>
<proteinExistence type="inferred from homology"/>
<evidence type="ECO:0000313" key="8">
    <source>
        <dbReference type="EMBL" id="MBO4209183.1"/>
    </source>
</evidence>